<dbReference type="Proteomes" id="UP001501581">
    <property type="component" value="Unassembled WGS sequence"/>
</dbReference>
<name>A0ABN1TN09_9ACTN</name>
<gene>
    <name evidence="3" type="ORF">GCM10009668_08090</name>
</gene>
<evidence type="ECO:0000313" key="4">
    <source>
        <dbReference type="Proteomes" id="UP001501581"/>
    </source>
</evidence>
<dbReference type="GO" id="GO:0016874">
    <property type="term" value="F:ligase activity"/>
    <property type="evidence" value="ECO:0007669"/>
    <property type="project" value="UniProtKB-KW"/>
</dbReference>
<keyword evidence="4" id="KW-1185">Reference proteome</keyword>
<comment type="caution">
    <text evidence="3">The sequence shown here is derived from an EMBL/GenBank/DDBJ whole genome shotgun (WGS) entry which is preliminary data.</text>
</comment>
<protein>
    <submittedName>
        <fullName evidence="3">Long-chain fatty acid--CoA ligase</fullName>
    </submittedName>
</protein>
<dbReference type="Pfam" id="PF00501">
    <property type="entry name" value="AMP-binding"/>
    <property type="match status" value="1"/>
</dbReference>
<dbReference type="InterPro" id="IPR020845">
    <property type="entry name" value="AMP-binding_CS"/>
</dbReference>
<dbReference type="Pfam" id="PF13193">
    <property type="entry name" value="AMP-binding_C"/>
    <property type="match status" value="1"/>
</dbReference>
<sequence length="513" mass="55413">MLNLASLLESSARAYPHRDALVHDGRRYTYRDLERYASRIAHLLADAGVQRGDRVALSCANLPEFVAAYYGIVKNGAVVVPLNIMLKAREVAYHLEDSGAVAYLCYDGPTMPSIAAEGYAGFDRVDSCRTVFALTETGDAPSRAGVDSIQDACARFPGEYPAAPTEATDTAVILYTSGTTGSPKGAELTHANMTMNAITGTRMFAMTPEGEDRHLIALPLFHSFGQSVQMNAGIASAATLVFMPRFDARAALDTMREERITVFAGVPTMYWALTGLIADGEQAPVELRLAISGGASLPVEIIRSVQDKFGVEIREGYGLSETSPLAAFNDPSAPPRPGSIGRPVWGVDLKLIAADGTDIADADQVGELAIRGHNVMKGYLGRPEATAEVLGADGWFRSGDLARRDADGYYYIVDRAKDLIIRGGYNVYPREIEEVLMTHPAISLVAVTGAPHDTHGEEVKAWVVLHPGHQLSADDLVSWAREQMAAYKYPRIVEFLPELPMTATGKILKRALP</sequence>
<dbReference type="PANTHER" id="PTHR43767">
    <property type="entry name" value="LONG-CHAIN-FATTY-ACID--COA LIGASE"/>
    <property type="match status" value="1"/>
</dbReference>
<keyword evidence="3" id="KW-0436">Ligase</keyword>
<evidence type="ECO:0000313" key="3">
    <source>
        <dbReference type="EMBL" id="GAA1094622.1"/>
    </source>
</evidence>
<proteinExistence type="predicted"/>
<dbReference type="EMBL" id="BAAALG010000002">
    <property type="protein sequence ID" value="GAA1094622.1"/>
    <property type="molecule type" value="Genomic_DNA"/>
</dbReference>
<reference evidence="3 4" key="1">
    <citation type="journal article" date="2019" name="Int. J. Syst. Evol. Microbiol.">
        <title>The Global Catalogue of Microorganisms (GCM) 10K type strain sequencing project: providing services to taxonomists for standard genome sequencing and annotation.</title>
        <authorList>
            <consortium name="The Broad Institute Genomics Platform"/>
            <consortium name="The Broad Institute Genome Sequencing Center for Infectious Disease"/>
            <person name="Wu L."/>
            <person name="Ma J."/>
        </authorList>
    </citation>
    <scope>NUCLEOTIDE SEQUENCE [LARGE SCALE GENOMIC DNA]</scope>
    <source>
        <strain evidence="3 4">JCM 13008</strain>
    </source>
</reference>
<evidence type="ECO:0000259" key="1">
    <source>
        <dbReference type="Pfam" id="PF00501"/>
    </source>
</evidence>
<evidence type="ECO:0000259" key="2">
    <source>
        <dbReference type="Pfam" id="PF13193"/>
    </source>
</evidence>
<dbReference type="PANTHER" id="PTHR43767:SF12">
    <property type="entry name" value="AMP-DEPENDENT SYNTHETASE AND LIGASE"/>
    <property type="match status" value="1"/>
</dbReference>
<dbReference type="PROSITE" id="PS00455">
    <property type="entry name" value="AMP_BINDING"/>
    <property type="match status" value="1"/>
</dbReference>
<dbReference type="InterPro" id="IPR000873">
    <property type="entry name" value="AMP-dep_synth/lig_dom"/>
</dbReference>
<dbReference type="SUPFAM" id="SSF56801">
    <property type="entry name" value="Acetyl-CoA synthetase-like"/>
    <property type="match status" value="1"/>
</dbReference>
<organism evidence="3 4">
    <name type="scientific">Nocardioides dubius</name>
    <dbReference type="NCBI Taxonomy" id="317019"/>
    <lineage>
        <taxon>Bacteria</taxon>
        <taxon>Bacillati</taxon>
        <taxon>Actinomycetota</taxon>
        <taxon>Actinomycetes</taxon>
        <taxon>Propionibacteriales</taxon>
        <taxon>Nocardioidaceae</taxon>
        <taxon>Nocardioides</taxon>
    </lineage>
</organism>
<dbReference type="CDD" id="cd05936">
    <property type="entry name" value="FC-FACS_FadD_like"/>
    <property type="match status" value="1"/>
</dbReference>
<feature type="domain" description="AMP-dependent synthetase/ligase" evidence="1">
    <location>
        <begin position="9"/>
        <end position="380"/>
    </location>
</feature>
<dbReference type="InterPro" id="IPR042099">
    <property type="entry name" value="ANL_N_sf"/>
</dbReference>
<dbReference type="InterPro" id="IPR025110">
    <property type="entry name" value="AMP-bd_C"/>
</dbReference>
<dbReference type="InterPro" id="IPR045851">
    <property type="entry name" value="AMP-bd_C_sf"/>
</dbReference>
<dbReference type="RefSeq" id="WP_343991621.1">
    <property type="nucleotide sequence ID" value="NZ_BAAALG010000002.1"/>
</dbReference>
<feature type="domain" description="AMP-binding enzyme C-terminal" evidence="2">
    <location>
        <begin position="431"/>
        <end position="506"/>
    </location>
</feature>
<dbReference type="InterPro" id="IPR050237">
    <property type="entry name" value="ATP-dep_AMP-bd_enzyme"/>
</dbReference>
<dbReference type="Gene3D" id="3.40.50.12780">
    <property type="entry name" value="N-terminal domain of ligase-like"/>
    <property type="match status" value="1"/>
</dbReference>
<dbReference type="Gene3D" id="3.30.300.30">
    <property type="match status" value="1"/>
</dbReference>
<accession>A0ABN1TN09</accession>